<reference evidence="2 3" key="1">
    <citation type="submission" date="2018-06" db="EMBL/GenBank/DDBJ databases">
        <authorList>
            <consortium name="Pathogen Informatics"/>
            <person name="Doyle S."/>
        </authorList>
    </citation>
    <scope>NUCLEOTIDE SEQUENCE [LARGE SCALE GENOMIC DNA]</scope>
    <source>
        <strain evidence="2 3">NCTC10926</strain>
    </source>
</reference>
<evidence type="ECO:0000313" key="2">
    <source>
        <dbReference type="EMBL" id="SUU98302.1"/>
    </source>
</evidence>
<dbReference type="PANTHER" id="PTHR37812:SF1">
    <property type="entry name" value="MU-LIKE PROPHAGE FLUMU PROTEIN C"/>
    <property type="match status" value="1"/>
</dbReference>
<dbReference type="Pfam" id="PF08765">
    <property type="entry name" value="Mor"/>
    <property type="match status" value="1"/>
</dbReference>
<accession>A0A0F5EYF4</accession>
<dbReference type="Proteomes" id="UP000254620">
    <property type="component" value="Unassembled WGS sequence"/>
</dbReference>
<protein>
    <submittedName>
        <fullName evidence="2">Uncharacterized conserved protein</fullName>
    </submittedName>
</protein>
<dbReference type="RefSeq" id="WP_046098304.1">
    <property type="nucleotide sequence ID" value="NZ_LAEN01000039.1"/>
</dbReference>
<organism evidence="2 3">
    <name type="scientific">Avibacterium paragallinarum</name>
    <name type="common">Haemophilus gallinarum</name>
    <dbReference type="NCBI Taxonomy" id="728"/>
    <lineage>
        <taxon>Bacteria</taxon>
        <taxon>Pseudomonadati</taxon>
        <taxon>Pseudomonadota</taxon>
        <taxon>Gammaproteobacteria</taxon>
        <taxon>Pasteurellales</taxon>
        <taxon>Pasteurellaceae</taxon>
        <taxon>Avibacterium</taxon>
    </lineage>
</organism>
<dbReference type="InterPro" id="IPR052411">
    <property type="entry name" value="c-mor_Regulatory_Protein"/>
</dbReference>
<dbReference type="EMBL" id="UFSW01000001">
    <property type="protein sequence ID" value="SUU98302.1"/>
    <property type="molecule type" value="Genomic_DNA"/>
</dbReference>
<dbReference type="AlphaFoldDB" id="A0A0F5EYF4"/>
<feature type="domain" description="Mor transcription activator" evidence="1">
    <location>
        <begin position="9"/>
        <end position="100"/>
    </location>
</feature>
<proteinExistence type="predicted"/>
<dbReference type="InterPro" id="IPR009057">
    <property type="entry name" value="Homeodomain-like_sf"/>
</dbReference>
<evidence type="ECO:0000313" key="3">
    <source>
        <dbReference type="Proteomes" id="UP000254620"/>
    </source>
</evidence>
<dbReference type="PANTHER" id="PTHR37812">
    <property type="entry name" value="MU-LIKE PROPHAGE FLUMU PROTEIN C"/>
    <property type="match status" value="1"/>
</dbReference>
<dbReference type="Gene3D" id="1.10.10.60">
    <property type="entry name" value="Homeodomain-like"/>
    <property type="match status" value="1"/>
</dbReference>
<evidence type="ECO:0000259" key="1">
    <source>
        <dbReference type="Pfam" id="PF08765"/>
    </source>
</evidence>
<dbReference type="SUPFAM" id="SSF46689">
    <property type="entry name" value="Homeodomain-like"/>
    <property type="match status" value="1"/>
</dbReference>
<name>A0A0F5EYF4_AVIPA</name>
<sequence>MSATTEKTEQTYSDFVDSFRLSVNQAISESNSEDEIADIALNKFSRLFGGSVIYIPRGDSRSRNSRNNLIRKEFTGNNARELARKYGVSYQWICKIVKRKEG</sequence>
<dbReference type="InterPro" id="IPR014875">
    <property type="entry name" value="Mor_transcription_activator"/>
</dbReference>
<gene>
    <name evidence="2" type="ORF">NCTC10926_01730</name>
</gene>
<dbReference type="OrthoDB" id="8906055at2"/>